<gene>
    <name evidence="2" type="ORF">JZ751_011726</name>
</gene>
<name>A0A8T2PQH0_9TELE</name>
<proteinExistence type="predicted"/>
<accession>A0A8T2PQH0</accession>
<comment type="caution">
    <text evidence="2">The sequence shown here is derived from an EMBL/GenBank/DDBJ whole genome shotgun (WGS) entry which is preliminary data.</text>
</comment>
<dbReference type="Proteomes" id="UP000824540">
    <property type="component" value="Unassembled WGS sequence"/>
</dbReference>
<feature type="region of interest" description="Disordered" evidence="1">
    <location>
        <begin position="1"/>
        <end position="41"/>
    </location>
</feature>
<dbReference type="AlphaFoldDB" id="A0A8T2PQH0"/>
<feature type="compositionally biased region" description="Basic and acidic residues" evidence="1">
    <location>
        <begin position="23"/>
        <end position="41"/>
    </location>
</feature>
<sequence length="76" mass="8282">MRGGGGGEEGRGVFSRPSSLHVCIREGSDERGRGDRTQGGEKLERLVEKPCCVPSSCHRVIQLAVVVEQMRVALYL</sequence>
<evidence type="ECO:0000313" key="2">
    <source>
        <dbReference type="EMBL" id="KAG9353605.1"/>
    </source>
</evidence>
<dbReference type="EMBL" id="JAFBMS010000003">
    <property type="protein sequence ID" value="KAG9353605.1"/>
    <property type="molecule type" value="Genomic_DNA"/>
</dbReference>
<keyword evidence="3" id="KW-1185">Reference proteome</keyword>
<evidence type="ECO:0000313" key="3">
    <source>
        <dbReference type="Proteomes" id="UP000824540"/>
    </source>
</evidence>
<reference evidence="2" key="1">
    <citation type="thesis" date="2021" institute="BYU ScholarsArchive" country="Provo, UT, USA">
        <title>Applications of and Algorithms for Genome Assembly and Genomic Analyses with an Emphasis on Marine Teleosts.</title>
        <authorList>
            <person name="Pickett B.D."/>
        </authorList>
    </citation>
    <scope>NUCLEOTIDE SEQUENCE</scope>
    <source>
        <strain evidence="2">HI-2016</strain>
    </source>
</reference>
<protein>
    <submittedName>
        <fullName evidence="2">Uncharacterized protein</fullName>
    </submittedName>
</protein>
<evidence type="ECO:0000256" key="1">
    <source>
        <dbReference type="SAM" id="MobiDB-lite"/>
    </source>
</evidence>
<organism evidence="2 3">
    <name type="scientific">Albula glossodonta</name>
    <name type="common">roundjaw bonefish</name>
    <dbReference type="NCBI Taxonomy" id="121402"/>
    <lineage>
        <taxon>Eukaryota</taxon>
        <taxon>Metazoa</taxon>
        <taxon>Chordata</taxon>
        <taxon>Craniata</taxon>
        <taxon>Vertebrata</taxon>
        <taxon>Euteleostomi</taxon>
        <taxon>Actinopterygii</taxon>
        <taxon>Neopterygii</taxon>
        <taxon>Teleostei</taxon>
        <taxon>Albuliformes</taxon>
        <taxon>Albulidae</taxon>
        <taxon>Albula</taxon>
    </lineage>
</organism>